<dbReference type="InterPro" id="IPR006128">
    <property type="entry name" value="Lipoprotein_PsaA-like"/>
</dbReference>
<evidence type="ECO:0000256" key="1">
    <source>
        <dbReference type="ARBA" id="ARBA00022448"/>
    </source>
</evidence>
<dbReference type="InterPro" id="IPR006129">
    <property type="entry name" value="AdhesinB"/>
</dbReference>
<keyword evidence="6" id="KW-1185">Reference proteome</keyword>
<dbReference type="PROSITE" id="PS51257">
    <property type="entry name" value="PROKAR_LIPOPROTEIN"/>
    <property type="match status" value="1"/>
</dbReference>
<dbReference type="STRING" id="112248.SAMN05444392_104154"/>
<evidence type="ECO:0000313" key="5">
    <source>
        <dbReference type="EMBL" id="SHE89119.1"/>
    </source>
</evidence>
<dbReference type="PRINTS" id="PR00690">
    <property type="entry name" value="ADHESNFAMILY"/>
</dbReference>
<dbReference type="InterPro" id="IPR006127">
    <property type="entry name" value="ZnuA-like"/>
</dbReference>
<proteinExistence type="inferred from homology"/>
<dbReference type="PRINTS" id="PR00691">
    <property type="entry name" value="ADHESINB"/>
</dbReference>
<dbReference type="SUPFAM" id="SSF53807">
    <property type="entry name" value="Helical backbone' metal receptor"/>
    <property type="match status" value="1"/>
</dbReference>
<dbReference type="PANTHER" id="PTHR42953:SF8">
    <property type="entry name" value="ZINT DOMAIN-CONTAINING PROTEIN"/>
    <property type="match status" value="1"/>
</dbReference>
<evidence type="ECO:0000313" key="6">
    <source>
        <dbReference type="Proteomes" id="UP000184476"/>
    </source>
</evidence>
<dbReference type="InterPro" id="IPR050492">
    <property type="entry name" value="Bact_metal-bind_prot9"/>
</dbReference>
<evidence type="ECO:0000256" key="3">
    <source>
        <dbReference type="RuleBase" id="RU003512"/>
    </source>
</evidence>
<keyword evidence="4" id="KW-0175">Coiled coil</keyword>
<dbReference type="Gene3D" id="3.40.50.1980">
    <property type="entry name" value="Nitrogenase molybdenum iron protein domain"/>
    <property type="match status" value="2"/>
</dbReference>
<dbReference type="GO" id="GO:0030001">
    <property type="term" value="P:metal ion transport"/>
    <property type="evidence" value="ECO:0007669"/>
    <property type="project" value="InterPro"/>
</dbReference>
<dbReference type="OrthoDB" id="9810636at2"/>
<dbReference type="GO" id="GO:0046872">
    <property type="term" value="F:metal ion binding"/>
    <property type="evidence" value="ECO:0007669"/>
    <property type="project" value="InterPro"/>
</dbReference>
<reference evidence="5 6" key="1">
    <citation type="submission" date="2016-11" db="EMBL/GenBank/DDBJ databases">
        <authorList>
            <person name="Jaros S."/>
            <person name="Januszkiewicz K."/>
            <person name="Wedrychowicz H."/>
        </authorList>
    </citation>
    <scope>NUCLEOTIDE SEQUENCE [LARGE SCALE GENOMIC DNA]</scope>
    <source>
        <strain evidence="5 6">DSM 44666</strain>
    </source>
</reference>
<protein>
    <submittedName>
        <fullName evidence="5">Zinc transport system substrate-binding protein</fullName>
    </submittedName>
</protein>
<name>A0A1M4X6L7_9BACL</name>
<organism evidence="5 6">
    <name type="scientific">Seinonella peptonophila</name>
    <dbReference type="NCBI Taxonomy" id="112248"/>
    <lineage>
        <taxon>Bacteria</taxon>
        <taxon>Bacillati</taxon>
        <taxon>Bacillota</taxon>
        <taxon>Bacilli</taxon>
        <taxon>Bacillales</taxon>
        <taxon>Thermoactinomycetaceae</taxon>
        <taxon>Seinonella</taxon>
    </lineage>
</organism>
<keyword evidence="1 3" id="KW-0813">Transport</keyword>
<dbReference type="Pfam" id="PF01297">
    <property type="entry name" value="ZnuA"/>
    <property type="match status" value="1"/>
</dbReference>
<dbReference type="Proteomes" id="UP000184476">
    <property type="component" value="Unassembled WGS sequence"/>
</dbReference>
<gene>
    <name evidence="5" type="ORF">SAMN05444392_104154</name>
</gene>
<dbReference type="GO" id="GO:0007155">
    <property type="term" value="P:cell adhesion"/>
    <property type="evidence" value="ECO:0007669"/>
    <property type="project" value="InterPro"/>
</dbReference>
<evidence type="ECO:0000256" key="4">
    <source>
        <dbReference type="SAM" id="Coils"/>
    </source>
</evidence>
<dbReference type="RefSeq" id="WP_139279047.1">
    <property type="nucleotide sequence ID" value="NZ_FQVL01000004.1"/>
</dbReference>
<evidence type="ECO:0000256" key="2">
    <source>
        <dbReference type="ARBA" id="ARBA00022729"/>
    </source>
</evidence>
<feature type="coiled-coil region" evidence="4">
    <location>
        <begin position="168"/>
        <end position="195"/>
    </location>
</feature>
<dbReference type="AlphaFoldDB" id="A0A1M4X6L7"/>
<dbReference type="EMBL" id="FQVL01000004">
    <property type="protein sequence ID" value="SHE89119.1"/>
    <property type="molecule type" value="Genomic_DNA"/>
</dbReference>
<keyword evidence="2" id="KW-0732">Signal</keyword>
<comment type="similarity">
    <text evidence="3">Belongs to the bacterial solute-binding protein 9 family.</text>
</comment>
<dbReference type="PANTHER" id="PTHR42953">
    <property type="entry name" value="HIGH-AFFINITY ZINC UPTAKE SYSTEM PROTEIN ZNUA-RELATED"/>
    <property type="match status" value="1"/>
</dbReference>
<accession>A0A1M4X6L7</accession>
<sequence>MFISRKVWYMLLLISMIIISGCQTAQIPTKQPGKLLIYTSIYPIEYFAKRIGGNQVQVHNLVPPGVEPHDFELLPKQRAALQEADLILYNGGGFENWLEKVKQSDSNQKRWVEVSKGLLTIAEREGAEHEKEEHGHGVDPHIWLDPALAKKQAEQITQALMKVDEKHKDTYQKNMDQLAKQFDQLDQSFQQMVNRAGKKEFVVSHSAFAYLAKKYGLEQIAVSGISPVDEPSAKELTSIVQTMQAHQLKYIFFETLVHPKVAQTIQREAHATVLTLNPLEGLTKKEMDQGSDYFTVMEQNRQNLAKALESQ</sequence>